<reference evidence="1" key="1">
    <citation type="submission" date="2018-05" db="EMBL/GenBank/DDBJ databases">
        <authorList>
            <person name="Lanie J.A."/>
            <person name="Ng W.-L."/>
            <person name="Kazmierczak K.M."/>
            <person name="Andrzejewski T.M."/>
            <person name="Davidsen T.M."/>
            <person name="Wayne K.J."/>
            <person name="Tettelin H."/>
            <person name="Glass J.I."/>
            <person name="Rusch D."/>
            <person name="Podicherti R."/>
            <person name="Tsui H.-C.T."/>
            <person name="Winkler M.E."/>
        </authorList>
    </citation>
    <scope>NUCLEOTIDE SEQUENCE</scope>
</reference>
<name>A0A381N4X4_9ZZZZ</name>
<evidence type="ECO:0000313" key="1">
    <source>
        <dbReference type="EMBL" id="SUZ48708.1"/>
    </source>
</evidence>
<proteinExistence type="predicted"/>
<dbReference type="SUPFAM" id="SSF51905">
    <property type="entry name" value="FAD/NAD(P)-binding domain"/>
    <property type="match status" value="1"/>
</dbReference>
<sequence length="264" mass="29011">MENETTLTADYLVIGSGAMGMAFTDVLIQETDASVVMVDRHHRPGGHWNDSYAYVRLHQPSSFYGVNSRHLGSDAVDQTGWNKGLHELASGAEVCNYFDQIMQQQFLPSGRVQYFPMCDYLGESQFRSLVSGREYAISAGCKVADATYMDVVVPAMRTPPFSVDAGIRCIPLNDLTRIDAAARHYVVIGGGKTAMDACLWLLENSTDPDAISWVMPRDSWILDRANIQPGELNAERILSGAAETMSAVAKAESVEELFDELEAT</sequence>
<dbReference type="InterPro" id="IPR036188">
    <property type="entry name" value="FAD/NAD-bd_sf"/>
</dbReference>
<protein>
    <recommendedName>
        <fullName evidence="2">NAD(P)/FAD-dependent oxidoreductase</fullName>
    </recommendedName>
</protein>
<dbReference type="EMBL" id="UINC01000081">
    <property type="protein sequence ID" value="SUZ48708.1"/>
    <property type="molecule type" value="Genomic_DNA"/>
</dbReference>
<dbReference type="Pfam" id="PF13450">
    <property type="entry name" value="NAD_binding_8"/>
    <property type="match status" value="1"/>
</dbReference>
<accession>A0A381N4X4</accession>
<dbReference type="Gene3D" id="3.50.50.60">
    <property type="entry name" value="FAD/NAD(P)-binding domain"/>
    <property type="match status" value="1"/>
</dbReference>
<feature type="non-terminal residue" evidence="1">
    <location>
        <position position="264"/>
    </location>
</feature>
<organism evidence="1">
    <name type="scientific">marine metagenome</name>
    <dbReference type="NCBI Taxonomy" id="408172"/>
    <lineage>
        <taxon>unclassified sequences</taxon>
        <taxon>metagenomes</taxon>
        <taxon>ecological metagenomes</taxon>
    </lineage>
</organism>
<evidence type="ECO:0008006" key="2">
    <source>
        <dbReference type="Google" id="ProtNLM"/>
    </source>
</evidence>
<dbReference type="AlphaFoldDB" id="A0A381N4X4"/>
<gene>
    <name evidence="1" type="ORF">METZ01_LOCUS1562</name>
</gene>